<proteinExistence type="predicted"/>
<dbReference type="Proteomes" id="UP000502998">
    <property type="component" value="Chromosome"/>
</dbReference>
<dbReference type="EMBL" id="AP022822">
    <property type="protein sequence ID" value="BCA85077.1"/>
    <property type="molecule type" value="Genomic_DNA"/>
</dbReference>
<name>A0A679IPV0_9ENTE</name>
<sequence length="175" mass="19929">MKKPIEMANEFHQIFDPRIPNEPTAFQSKEAIFRAGFKIEELVEFIYESTDTTVEFEQSVVKLHEALDAAKDKVLKKSTHNHQIKSDHLVGQVDALADLLYLTYGSFALMNIDPAPVLEIVHKANMSKLFPDGKPHYDPLTNKVLKPASWQEKYAPEKKIKAELNRQKNVAKLGN</sequence>
<dbReference type="AlphaFoldDB" id="A0A679IPV0"/>
<dbReference type="Pfam" id="PF01503">
    <property type="entry name" value="PRA-PH"/>
    <property type="match status" value="1"/>
</dbReference>
<evidence type="ECO:0000313" key="1">
    <source>
        <dbReference type="EMBL" id="BCA85077.1"/>
    </source>
</evidence>
<reference evidence="1 2" key="1">
    <citation type="submission" date="2020-02" db="EMBL/GenBank/DDBJ databases">
        <title>Characterization of vanA genotype vancomycin-resistant Enterococcus saigonensis VE80.</title>
        <authorList>
            <person name="Harada T."/>
            <person name="Motooka D."/>
            <person name="Nakamura S."/>
            <person name="Yamamoto Y."/>
            <person name="Kawahara R."/>
            <person name="Kawatsu K."/>
        </authorList>
    </citation>
    <scope>NUCLEOTIDE SEQUENCE [LARGE SCALE GENOMIC DNA]</scope>
    <source>
        <strain evidence="1 2">VE80</strain>
    </source>
</reference>
<evidence type="ECO:0000313" key="2">
    <source>
        <dbReference type="Proteomes" id="UP000502998"/>
    </source>
</evidence>
<dbReference type="KEGG" id="esg:EsVE80_06000"/>
<protein>
    <submittedName>
        <fullName evidence="1">Haloacid dehalogenase</fullName>
    </submittedName>
</protein>
<dbReference type="InterPro" id="IPR021130">
    <property type="entry name" value="PRib-ATP_PPHydrolase-like"/>
</dbReference>
<dbReference type="Gene3D" id="1.10.3420.10">
    <property type="entry name" value="putative ntp pyrophosphohydrolase like domain"/>
    <property type="match status" value="1"/>
</dbReference>
<dbReference type="RefSeq" id="WP_173102439.1">
    <property type="nucleotide sequence ID" value="NZ_AP022822.1"/>
</dbReference>
<accession>A0A679IPV0</accession>
<keyword evidence="2" id="KW-1185">Reference proteome</keyword>
<gene>
    <name evidence="1" type="ORF">EsVE80_06000</name>
</gene>
<dbReference type="InterPro" id="IPR023292">
    <property type="entry name" value="NTP_PyroPHydrolase-like_dom_sf"/>
</dbReference>
<organism evidence="1 2">
    <name type="scientific">Enterococcus saigonensis</name>
    <dbReference type="NCBI Taxonomy" id="1805431"/>
    <lineage>
        <taxon>Bacteria</taxon>
        <taxon>Bacillati</taxon>
        <taxon>Bacillota</taxon>
        <taxon>Bacilli</taxon>
        <taxon>Lactobacillales</taxon>
        <taxon>Enterococcaceae</taxon>
        <taxon>Enterococcus</taxon>
    </lineage>
</organism>